<dbReference type="PANTHER" id="PTHR30332:SF17">
    <property type="entry name" value="TYPE IV PILIATION SYSTEM PROTEIN DR_0774-RELATED"/>
    <property type="match status" value="1"/>
</dbReference>
<dbReference type="Pfam" id="PF13629">
    <property type="entry name" value="T2SS-T3SS_pil_N"/>
    <property type="match status" value="1"/>
</dbReference>
<feature type="signal peptide" evidence="2">
    <location>
        <begin position="1"/>
        <end position="30"/>
    </location>
</feature>
<dbReference type="AlphaFoldDB" id="A0A517SNR5"/>
<reference evidence="5 6" key="1">
    <citation type="submission" date="2019-02" db="EMBL/GenBank/DDBJ databases">
        <title>Deep-cultivation of Planctomycetes and their phenomic and genomic characterization uncovers novel biology.</title>
        <authorList>
            <person name="Wiegand S."/>
            <person name="Jogler M."/>
            <person name="Boedeker C."/>
            <person name="Pinto D."/>
            <person name="Vollmers J."/>
            <person name="Rivas-Marin E."/>
            <person name="Kohn T."/>
            <person name="Peeters S.H."/>
            <person name="Heuer A."/>
            <person name="Rast P."/>
            <person name="Oberbeckmann S."/>
            <person name="Bunk B."/>
            <person name="Jeske O."/>
            <person name="Meyerdierks A."/>
            <person name="Storesund J.E."/>
            <person name="Kallscheuer N."/>
            <person name="Luecker S."/>
            <person name="Lage O.M."/>
            <person name="Pohl T."/>
            <person name="Merkel B.J."/>
            <person name="Hornburger P."/>
            <person name="Mueller R.-W."/>
            <person name="Bruemmer F."/>
            <person name="Labrenz M."/>
            <person name="Spormann A.M."/>
            <person name="Op den Camp H."/>
            <person name="Overmann J."/>
            <person name="Amann R."/>
            <person name="Jetten M.S.M."/>
            <person name="Mascher T."/>
            <person name="Medema M.H."/>
            <person name="Devos D.P."/>
            <person name="Kaster A.-K."/>
            <person name="Ovreas L."/>
            <person name="Rohde M."/>
            <person name="Galperin M.Y."/>
            <person name="Jogler C."/>
        </authorList>
    </citation>
    <scope>NUCLEOTIDE SEQUENCE [LARGE SCALE GENOMIC DNA]</scope>
    <source>
        <strain evidence="5 6">SV_7m_r</strain>
    </source>
</reference>
<comment type="similarity">
    <text evidence="1">Belongs to the bacterial secretin family.</text>
</comment>
<dbReference type="InterPro" id="IPR050810">
    <property type="entry name" value="Bact_Secretion_Sys_Channel"/>
</dbReference>
<protein>
    <submittedName>
        <fullName evidence="5">Type II secretion system protein D</fullName>
    </submittedName>
</protein>
<dbReference type="InterPro" id="IPR032789">
    <property type="entry name" value="T2SS-T3SS_pil_N"/>
</dbReference>
<dbReference type="GO" id="GO:0009306">
    <property type="term" value="P:protein secretion"/>
    <property type="evidence" value="ECO:0007669"/>
    <property type="project" value="InterPro"/>
</dbReference>
<dbReference type="InterPro" id="IPR001775">
    <property type="entry name" value="GspD/PilQ"/>
</dbReference>
<organism evidence="5 6">
    <name type="scientific">Stieleria bergensis</name>
    <dbReference type="NCBI Taxonomy" id="2528025"/>
    <lineage>
        <taxon>Bacteria</taxon>
        <taxon>Pseudomonadati</taxon>
        <taxon>Planctomycetota</taxon>
        <taxon>Planctomycetia</taxon>
        <taxon>Pirellulales</taxon>
        <taxon>Pirellulaceae</taxon>
        <taxon>Stieleria</taxon>
    </lineage>
</organism>
<dbReference type="PANTHER" id="PTHR30332">
    <property type="entry name" value="PROBABLE GENERAL SECRETION PATHWAY PROTEIN D"/>
    <property type="match status" value="1"/>
</dbReference>
<dbReference type="GO" id="GO:0015627">
    <property type="term" value="C:type II protein secretion system complex"/>
    <property type="evidence" value="ECO:0007669"/>
    <property type="project" value="TreeGrafter"/>
</dbReference>
<dbReference type="RefSeq" id="WP_145268446.1">
    <property type="nucleotide sequence ID" value="NZ_CP036272.1"/>
</dbReference>
<name>A0A517SNR5_9BACT</name>
<gene>
    <name evidence="5" type="primary">pulD_1</name>
    <name evidence="5" type="ORF">SV7mr_02480</name>
</gene>
<feature type="chain" id="PRO_5022214078" evidence="2">
    <location>
        <begin position="31"/>
        <end position="517"/>
    </location>
</feature>
<dbReference type="OrthoDB" id="9779724at2"/>
<evidence type="ECO:0000259" key="3">
    <source>
        <dbReference type="Pfam" id="PF00263"/>
    </source>
</evidence>
<sequence precursor="true">MEMLCTAVRPAALRFAACVMVASLAAFATAQNPGSNQQQMVAASATAAQRTITQPLESMELLVKSSTILKLENPIPRFQVHNEEILGANPISQNELQVFAKIPGTTQINLWDTEDNQYTVDVTVIADAREVEGILVSQLPYAALKVTPINSSAVVNGYVTSADDVDLAIAIVERFYPTVVNNIRVVGVQQVLLHTRIMEVSRTKLRELGIDMTWQSGSTLLESLPSGITSPTNVFQGTEFEALIRAMRQQDLIKFLAEPTVVATHGRPARFIVGGSVPYIVPSGNGNVQVEYQEYGTSVDFLPFVIGPGRVRLEVRPEVTEPDEARSIVANNINVTAFVSRYVDTAVELQAGQTFAIAGLLQSRTEAEQRMTPFFGELPVMGALFRRVRERRNDLELLITVTPELVDAMDPHQVPIGAPGLHSTNPNDKDMYWNGHIEVPTLLGGDGCSIENGLYPSAGTQQLHENVMQHGADMPRGSLMNQGPKAGAERIPAGAVVPSSEPTVVGKGVTIVTPETP</sequence>
<dbReference type="EMBL" id="CP036272">
    <property type="protein sequence ID" value="QDT57763.1"/>
    <property type="molecule type" value="Genomic_DNA"/>
</dbReference>
<dbReference type="InterPro" id="IPR004846">
    <property type="entry name" value="T2SS/T3SS_dom"/>
</dbReference>
<dbReference type="PRINTS" id="PR00811">
    <property type="entry name" value="BCTERIALGSPD"/>
</dbReference>
<keyword evidence="6" id="KW-1185">Reference proteome</keyword>
<evidence type="ECO:0000313" key="5">
    <source>
        <dbReference type="EMBL" id="QDT57763.1"/>
    </source>
</evidence>
<evidence type="ECO:0000256" key="2">
    <source>
        <dbReference type="SAM" id="SignalP"/>
    </source>
</evidence>
<accession>A0A517SNR5</accession>
<keyword evidence="2" id="KW-0732">Signal</keyword>
<evidence type="ECO:0000256" key="1">
    <source>
        <dbReference type="RuleBase" id="RU004003"/>
    </source>
</evidence>
<feature type="domain" description="Type II/III secretion system secretin-like" evidence="3">
    <location>
        <begin position="246"/>
        <end position="406"/>
    </location>
</feature>
<evidence type="ECO:0000313" key="6">
    <source>
        <dbReference type="Proteomes" id="UP000315003"/>
    </source>
</evidence>
<evidence type="ECO:0000259" key="4">
    <source>
        <dbReference type="Pfam" id="PF13629"/>
    </source>
</evidence>
<dbReference type="Pfam" id="PF00263">
    <property type="entry name" value="Secretin"/>
    <property type="match status" value="1"/>
</dbReference>
<dbReference type="Proteomes" id="UP000315003">
    <property type="component" value="Chromosome"/>
</dbReference>
<proteinExistence type="inferred from homology"/>
<feature type="domain" description="Pilus formation protein N-terminal" evidence="4">
    <location>
        <begin position="57"/>
        <end position="122"/>
    </location>
</feature>